<dbReference type="InterPro" id="IPR020602">
    <property type="entry name" value="GTP_CycHdrlase_I_dom"/>
</dbReference>
<dbReference type="InterPro" id="IPR001474">
    <property type="entry name" value="GTP_CycHdrlase_I"/>
</dbReference>
<dbReference type="GO" id="GO:0006729">
    <property type="term" value="P:tetrahydrobiopterin biosynthetic process"/>
    <property type="evidence" value="ECO:0000318"/>
    <property type="project" value="GO_Central"/>
</dbReference>
<dbReference type="EC" id="3.5.4.16" evidence="3"/>
<dbReference type="ExpressionAtlas" id="A0A2K3DEE6">
    <property type="expression patterns" value="baseline and differential"/>
</dbReference>
<gene>
    <name evidence="9" type="ORF">CHLRE_09g393913v5</name>
</gene>
<accession>A0A2K3DEE6</accession>
<evidence type="ECO:0000256" key="4">
    <source>
        <dbReference type="ARBA" id="ARBA00017272"/>
    </source>
</evidence>
<dbReference type="EMBL" id="CM008970">
    <property type="protein sequence ID" value="PNW78902.1"/>
    <property type="molecule type" value="Genomic_DNA"/>
</dbReference>
<dbReference type="UniPathway" id="UPA00848">
    <property type="reaction ID" value="UER00151"/>
</dbReference>
<dbReference type="GO" id="GO:0046654">
    <property type="term" value="P:tetrahydrofolate biosynthetic process"/>
    <property type="evidence" value="ECO:0007669"/>
    <property type="project" value="InterPro"/>
</dbReference>
<dbReference type="OMA" id="KVQCHVG"/>
<dbReference type="GO" id="GO:0008270">
    <property type="term" value="F:zinc ion binding"/>
    <property type="evidence" value="ECO:0000318"/>
    <property type="project" value="GO_Central"/>
</dbReference>
<proteinExistence type="inferred from homology"/>
<feature type="domain" description="GTP cyclohydrolase I" evidence="8">
    <location>
        <begin position="534"/>
        <end position="606"/>
    </location>
</feature>
<dbReference type="Pfam" id="PF01227">
    <property type="entry name" value="GTP_cyclohydroI"/>
    <property type="match status" value="3"/>
</dbReference>
<evidence type="ECO:0000256" key="7">
    <source>
        <dbReference type="SAM" id="MobiDB-lite"/>
    </source>
</evidence>
<organism evidence="9 10">
    <name type="scientific">Chlamydomonas reinhardtii</name>
    <name type="common">Chlamydomonas smithii</name>
    <dbReference type="NCBI Taxonomy" id="3055"/>
    <lineage>
        <taxon>Eukaryota</taxon>
        <taxon>Viridiplantae</taxon>
        <taxon>Chlorophyta</taxon>
        <taxon>core chlorophytes</taxon>
        <taxon>Chlorophyceae</taxon>
        <taxon>CS clade</taxon>
        <taxon>Chlamydomonadales</taxon>
        <taxon>Chlamydomonadaceae</taxon>
        <taxon>Chlamydomonas</taxon>
    </lineage>
</organism>
<evidence type="ECO:0000256" key="6">
    <source>
        <dbReference type="ARBA" id="ARBA00030854"/>
    </source>
</evidence>
<dbReference type="Gramene" id="PNW78902">
    <property type="protein sequence ID" value="PNW78902"/>
    <property type="gene ID" value="CHLRE_09g393913v5"/>
</dbReference>
<dbReference type="InterPro" id="IPR043133">
    <property type="entry name" value="GTP-CH-I_C/QueF"/>
</dbReference>
<dbReference type="RefSeq" id="XP_042921218.1">
    <property type="nucleotide sequence ID" value="XM_043065698.1"/>
</dbReference>
<dbReference type="GO" id="GO:0005737">
    <property type="term" value="C:cytoplasm"/>
    <property type="evidence" value="ECO:0000318"/>
    <property type="project" value="GO_Central"/>
</dbReference>
<dbReference type="PANTHER" id="PTHR11109">
    <property type="entry name" value="GTP CYCLOHYDROLASE I"/>
    <property type="match status" value="1"/>
</dbReference>
<dbReference type="InterPro" id="IPR043134">
    <property type="entry name" value="GTP-CH-I_N"/>
</dbReference>
<evidence type="ECO:0000313" key="10">
    <source>
        <dbReference type="Proteomes" id="UP000006906"/>
    </source>
</evidence>
<dbReference type="GO" id="GO:0005525">
    <property type="term" value="F:GTP binding"/>
    <property type="evidence" value="ECO:0000318"/>
    <property type="project" value="GO_Central"/>
</dbReference>
<dbReference type="KEGG" id="cre:CHLRE_09g393913v5"/>
<dbReference type="FunCoup" id="A0A2K3DEE6">
    <property type="interactions" value="343"/>
</dbReference>
<evidence type="ECO:0000259" key="8">
    <source>
        <dbReference type="Pfam" id="PF01227"/>
    </source>
</evidence>
<sequence>MAPCRDKDKVARMEQAVRVLIHGLGEDLEREGLRDTPKRVAKALLDCTQGYHQDTSSTLGTALFHEPIVHDGDEGVVLVRDIDFASTSEETLLPFHGRCHVAYRPKNGVVLGLSKLARLTKQYAKRLQTQERLAAEVAHALQQSLECYGIAVVLQARHLSNAAAPEQRTSACVSGVFATKGSSHLEELLSLLDLEGLAPAAVHNLDLCPRYGRPSAAACTIAASAPALAAASAAATSAPACNGTGCRLHHGHGHGPHGHGHHGHGHGHHTDVGVAAPGTPDPSEKDTDGDSDDLVLEAPCACDEMEGAMQQLIAELGENPTRPGLAGSARRYVMSLLASTSGYTQQPAVLGASMSVSAGASASAAATAGYGLEAAAGSGANVGAASARPAGCSRCCCAGELASAHAEQEQDLEGSGCSSRTASGPQAGSGPLRGVVTLRLPFSSQCEHHMLPFYGELLIAYIADDSSASSSSLDASSEAASGPVSCSGPQPLPRSAVEQVVSTYTQRLQVQERITHQVADAVEALLRQRQQQPAQQQQQQEQQGSGLAGGAEDAGCAGGVMVVCDAAHMCMVARGVENHSGSTTSFAVRGAFASRPDMRRAVLRLFREKQ</sequence>
<dbReference type="OrthoDB" id="4966at2759"/>
<feature type="region of interest" description="Disordered" evidence="7">
    <location>
        <begin position="252"/>
        <end position="293"/>
    </location>
</feature>
<feature type="domain" description="GTP cyclohydrolase I" evidence="8">
    <location>
        <begin position="435"/>
        <end position="465"/>
    </location>
</feature>
<feature type="compositionally biased region" description="Basic residues" evidence="7">
    <location>
        <begin position="252"/>
        <end position="267"/>
    </location>
</feature>
<keyword evidence="10" id="KW-1185">Reference proteome</keyword>
<dbReference type="Proteomes" id="UP000006906">
    <property type="component" value="Chromosome 9"/>
</dbReference>
<dbReference type="InParanoid" id="A0A2K3DEE6"/>
<dbReference type="PANTHER" id="PTHR11109:SF7">
    <property type="entry name" value="GTP CYCLOHYDROLASE 1"/>
    <property type="match status" value="1"/>
</dbReference>
<comment type="similarity">
    <text evidence="2">Belongs to the GTP cyclohydrolase I family.</text>
</comment>
<dbReference type="AlphaFoldDB" id="A0A2K3DEE6"/>
<comment type="pathway">
    <text evidence="1">Cofactor biosynthesis; 7,8-dihydroneopterin triphosphate biosynthesis; 7,8-dihydroneopterin triphosphate from GTP: step 1/1.</text>
</comment>
<evidence type="ECO:0000256" key="2">
    <source>
        <dbReference type="ARBA" id="ARBA00008085"/>
    </source>
</evidence>
<dbReference type="Gene3D" id="3.30.1130.10">
    <property type="match status" value="2"/>
</dbReference>
<feature type="domain" description="GTP cyclohydrolase I" evidence="8">
    <location>
        <begin position="13"/>
        <end position="165"/>
    </location>
</feature>
<evidence type="ECO:0000256" key="5">
    <source>
        <dbReference type="ARBA" id="ARBA00022801"/>
    </source>
</evidence>
<reference evidence="9 10" key="1">
    <citation type="journal article" date="2007" name="Science">
        <title>The Chlamydomonas genome reveals the evolution of key animal and plant functions.</title>
        <authorList>
            <person name="Merchant S.S."/>
            <person name="Prochnik S.E."/>
            <person name="Vallon O."/>
            <person name="Harris E.H."/>
            <person name="Karpowicz S.J."/>
            <person name="Witman G.B."/>
            <person name="Terry A."/>
            <person name="Salamov A."/>
            <person name="Fritz-Laylin L.K."/>
            <person name="Marechal-Drouard L."/>
            <person name="Marshall W.F."/>
            <person name="Qu L.H."/>
            <person name="Nelson D.R."/>
            <person name="Sanderfoot A.A."/>
            <person name="Spalding M.H."/>
            <person name="Kapitonov V.V."/>
            <person name="Ren Q."/>
            <person name="Ferris P."/>
            <person name="Lindquist E."/>
            <person name="Shapiro H."/>
            <person name="Lucas S.M."/>
            <person name="Grimwood J."/>
            <person name="Schmutz J."/>
            <person name="Cardol P."/>
            <person name="Cerutti H."/>
            <person name="Chanfreau G."/>
            <person name="Chen C.L."/>
            <person name="Cognat V."/>
            <person name="Croft M.T."/>
            <person name="Dent R."/>
            <person name="Dutcher S."/>
            <person name="Fernandez E."/>
            <person name="Fukuzawa H."/>
            <person name="Gonzalez-Ballester D."/>
            <person name="Gonzalez-Halphen D."/>
            <person name="Hallmann A."/>
            <person name="Hanikenne M."/>
            <person name="Hippler M."/>
            <person name="Inwood W."/>
            <person name="Jabbari K."/>
            <person name="Kalanon M."/>
            <person name="Kuras R."/>
            <person name="Lefebvre P.A."/>
            <person name="Lemaire S.D."/>
            <person name="Lobanov A.V."/>
            <person name="Lohr M."/>
            <person name="Manuell A."/>
            <person name="Meier I."/>
            <person name="Mets L."/>
            <person name="Mittag M."/>
            <person name="Mittelmeier T."/>
            <person name="Moroney J.V."/>
            <person name="Moseley J."/>
            <person name="Napoli C."/>
            <person name="Nedelcu A.M."/>
            <person name="Niyogi K."/>
            <person name="Novoselov S.V."/>
            <person name="Paulsen I.T."/>
            <person name="Pazour G."/>
            <person name="Purton S."/>
            <person name="Ral J.P."/>
            <person name="Riano-Pachon D.M."/>
            <person name="Riekhof W."/>
            <person name="Rymarquis L."/>
            <person name="Schroda M."/>
            <person name="Stern D."/>
            <person name="Umen J."/>
            <person name="Willows R."/>
            <person name="Wilson N."/>
            <person name="Zimmer S.L."/>
            <person name="Allmer J."/>
            <person name="Balk J."/>
            <person name="Bisova K."/>
            <person name="Chen C.J."/>
            <person name="Elias M."/>
            <person name="Gendler K."/>
            <person name="Hauser C."/>
            <person name="Lamb M.R."/>
            <person name="Ledford H."/>
            <person name="Long J.C."/>
            <person name="Minagawa J."/>
            <person name="Page M.D."/>
            <person name="Pan J."/>
            <person name="Pootakham W."/>
            <person name="Roje S."/>
            <person name="Rose A."/>
            <person name="Stahlberg E."/>
            <person name="Terauchi A.M."/>
            <person name="Yang P."/>
            <person name="Ball S."/>
            <person name="Bowler C."/>
            <person name="Dieckmann C.L."/>
            <person name="Gladyshev V.N."/>
            <person name="Green P."/>
            <person name="Jorgensen R."/>
            <person name="Mayfield S."/>
            <person name="Mueller-Roeber B."/>
            <person name="Rajamani S."/>
            <person name="Sayre R.T."/>
            <person name="Brokstein P."/>
            <person name="Dubchak I."/>
            <person name="Goodstein D."/>
            <person name="Hornick L."/>
            <person name="Huang Y.W."/>
            <person name="Jhaveri J."/>
            <person name="Luo Y."/>
            <person name="Martinez D."/>
            <person name="Ngau W.C."/>
            <person name="Otillar B."/>
            <person name="Poliakov A."/>
            <person name="Porter A."/>
            <person name="Szajkowski L."/>
            <person name="Werner G."/>
            <person name="Zhou K."/>
            <person name="Grigoriev I.V."/>
            <person name="Rokhsar D.S."/>
            <person name="Grossman A.R."/>
        </authorList>
    </citation>
    <scope>NUCLEOTIDE SEQUENCE [LARGE SCALE GENOMIC DNA]</scope>
    <source>
        <strain evidence="10">CC-503</strain>
    </source>
</reference>
<name>A0A2K3DEE6_CHLRE</name>
<dbReference type="SUPFAM" id="SSF55620">
    <property type="entry name" value="Tetrahydrobiopterin biosynthesis enzymes-like"/>
    <property type="match status" value="3"/>
</dbReference>
<dbReference type="STRING" id="3055.A0A2K3DEE6"/>
<evidence type="ECO:0000256" key="1">
    <source>
        <dbReference type="ARBA" id="ARBA00005080"/>
    </source>
</evidence>
<feature type="compositionally biased region" description="Low complexity" evidence="7">
    <location>
        <begin position="529"/>
        <end position="543"/>
    </location>
</feature>
<evidence type="ECO:0000313" key="9">
    <source>
        <dbReference type="EMBL" id="PNW78902.1"/>
    </source>
</evidence>
<dbReference type="Gene3D" id="1.10.286.10">
    <property type="match status" value="2"/>
</dbReference>
<feature type="compositionally biased region" description="Low complexity" evidence="7">
    <location>
        <begin position="470"/>
        <end position="481"/>
    </location>
</feature>
<dbReference type="GeneID" id="5720281"/>
<protein>
    <recommendedName>
        <fullName evidence="4">GTP cyclohydrolase 1</fullName>
        <ecNumber evidence="3">3.5.4.16</ecNumber>
    </recommendedName>
    <alternativeName>
        <fullName evidence="6">GTP cyclohydrolase I</fullName>
    </alternativeName>
</protein>
<dbReference type="GO" id="GO:0003934">
    <property type="term" value="F:GTP cyclohydrolase I activity"/>
    <property type="evidence" value="ECO:0000318"/>
    <property type="project" value="GO_Central"/>
</dbReference>
<feature type="region of interest" description="Disordered" evidence="7">
    <location>
        <begin position="529"/>
        <end position="550"/>
    </location>
</feature>
<evidence type="ECO:0000256" key="3">
    <source>
        <dbReference type="ARBA" id="ARBA00012715"/>
    </source>
</evidence>
<keyword evidence="5" id="KW-0378">Hydrolase</keyword>
<feature type="region of interest" description="Disordered" evidence="7">
    <location>
        <begin position="470"/>
        <end position="493"/>
    </location>
</feature>